<dbReference type="PANTHER" id="PTHR43477:SF1">
    <property type="entry name" value="DIHYDROANTICAPSIN 7-DEHYDROGENASE"/>
    <property type="match status" value="1"/>
</dbReference>
<sequence length="266" mass="27410">MLRELKGLWALILGASSGMGRATARALAAEGMHVVGVHFDPPSAQAATDQLVQELRAGGTCAHFAHANAAAARTRGQLVPWVADLTGGAGVHVLLHSLAFGSLAPYLGGGDGAPEAVTERQLTMTSNVMAHSLVLWVQDLHAAGLLPRGAKVYAMTSAGSSRAVAHYGPVSAAKSALESHVRQLALELAPHGVAVNALRAGVTLTPAFQRIPGSEEFARRARTLNPHGRLTVPEDVAEAVVVLARTDSAWITGNTIGVDGGELISG</sequence>
<dbReference type="RefSeq" id="WP_186283577.1">
    <property type="nucleotide sequence ID" value="NZ_JACMSF010000019.1"/>
</dbReference>
<accession>A0A7X1J4T7</accession>
<dbReference type="PRINTS" id="PR00081">
    <property type="entry name" value="GDHRDH"/>
</dbReference>
<evidence type="ECO:0000256" key="2">
    <source>
        <dbReference type="ARBA" id="ARBA00023002"/>
    </source>
</evidence>
<dbReference type="Proteomes" id="UP000584670">
    <property type="component" value="Unassembled WGS sequence"/>
</dbReference>
<evidence type="ECO:0000313" key="4">
    <source>
        <dbReference type="Proteomes" id="UP000584670"/>
    </source>
</evidence>
<evidence type="ECO:0000256" key="1">
    <source>
        <dbReference type="ARBA" id="ARBA00006484"/>
    </source>
</evidence>
<dbReference type="AlphaFoldDB" id="A0A7X1J4T7"/>
<keyword evidence="2" id="KW-0560">Oxidoreductase</keyword>
<dbReference type="Gene3D" id="3.40.50.720">
    <property type="entry name" value="NAD(P)-binding Rossmann-like Domain"/>
    <property type="match status" value="2"/>
</dbReference>
<name>A0A7X1J4T7_9ACTN</name>
<reference evidence="3 4" key="1">
    <citation type="submission" date="2020-08" db="EMBL/GenBank/DDBJ databases">
        <title>Streptomyces sp. PSKA01 genome sequencing and assembly.</title>
        <authorList>
            <person name="Mandal S."/>
            <person name="Maiti P.K."/>
            <person name="Das P."/>
        </authorList>
    </citation>
    <scope>NUCLEOTIDE SEQUENCE [LARGE SCALE GENOMIC DNA]</scope>
    <source>
        <strain evidence="3 4">PSKA01</strain>
    </source>
</reference>
<dbReference type="InterPro" id="IPR036291">
    <property type="entry name" value="NAD(P)-bd_dom_sf"/>
</dbReference>
<dbReference type="EMBL" id="JACMSF010000019">
    <property type="protein sequence ID" value="MBC2903694.1"/>
    <property type="molecule type" value="Genomic_DNA"/>
</dbReference>
<dbReference type="Pfam" id="PF13561">
    <property type="entry name" value="adh_short_C2"/>
    <property type="match status" value="1"/>
</dbReference>
<proteinExistence type="inferred from homology"/>
<dbReference type="InterPro" id="IPR002347">
    <property type="entry name" value="SDR_fam"/>
</dbReference>
<dbReference type="SUPFAM" id="SSF51735">
    <property type="entry name" value="NAD(P)-binding Rossmann-fold domains"/>
    <property type="match status" value="1"/>
</dbReference>
<dbReference type="GO" id="GO:0016491">
    <property type="term" value="F:oxidoreductase activity"/>
    <property type="evidence" value="ECO:0007669"/>
    <property type="project" value="UniProtKB-KW"/>
</dbReference>
<gene>
    <name evidence="3" type="ORF">H4N64_19130</name>
</gene>
<comment type="similarity">
    <text evidence="1">Belongs to the short-chain dehydrogenases/reductases (SDR) family.</text>
</comment>
<dbReference type="PANTHER" id="PTHR43477">
    <property type="entry name" value="DIHYDROANTICAPSIN 7-DEHYDROGENASE"/>
    <property type="match status" value="1"/>
</dbReference>
<keyword evidence="4" id="KW-1185">Reference proteome</keyword>
<evidence type="ECO:0000313" key="3">
    <source>
        <dbReference type="EMBL" id="MBC2903694.1"/>
    </source>
</evidence>
<organism evidence="3 4">
    <name type="scientific">Streptomyces cupreus</name>
    <dbReference type="NCBI Taxonomy" id="2759956"/>
    <lineage>
        <taxon>Bacteria</taxon>
        <taxon>Bacillati</taxon>
        <taxon>Actinomycetota</taxon>
        <taxon>Actinomycetes</taxon>
        <taxon>Kitasatosporales</taxon>
        <taxon>Streptomycetaceae</taxon>
        <taxon>Streptomyces</taxon>
    </lineage>
</organism>
<dbReference type="CDD" id="cd05233">
    <property type="entry name" value="SDR_c"/>
    <property type="match status" value="1"/>
</dbReference>
<dbReference type="InterPro" id="IPR051122">
    <property type="entry name" value="SDR_DHRS6-like"/>
</dbReference>
<protein>
    <submittedName>
        <fullName evidence="3">SDR family oxidoreductase</fullName>
    </submittedName>
</protein>
<comment type="caution">
    <text evidence="3">The sequence shown here is derived from an EMBL/GenBank/DDBJ whole genome shotgun (WGS) entry which is preliminary data.</text>
</comment>